<dbReference type="PANTHER" id="PTHR24058">
    <property type="entry name" value="DUAL SPECIFICITY PROTEIN KINASE"/>
    <property type="match status" value="1"/>
</dbReference>
<reference evidence="9 10" key="1">
    <citation type="submission" date="2019-04" db="EMBL/GenBank/DDBJ databases">
        <title>Chromosome genome assembly for Takifugu flavidus.</title>
        <authorList>
            <person name="Xiao S."/>
        </authorList>
    </citation>
    <scope>NUCLEOTIDE SEQUENCE [LARGE SCALE GENOMIC DNA]</scope>
    <source>
        <strain evidence="9">HTHZ2018</strain>
        <tissue evidence="9">Muscle</tissue>
    </source>
</reference>
<sequence>MKKEEDYYDSVEQEIQALLRLQRLDAEKCNIVQIHAAFFDRGYFCFVFEYLDKSLFDYMAENDFRPLPLNAIKSVVQQLAIALQSLKSVGVTHRDIKLDNIMLVDHEKQPFRVKLIDFGIATVASTIPQGSVIQALCSMSPEVLLGLPLTEAVDMWSLGCLAAKLHLGISLFDGDNEYDMVNEEHRGATRSTSNRMLDAGINTKQFFKKYMCAGNRSWKLKKCHGTTGCHFLDSLDDILSDIPTKDSENLGLGPFVDMLKKMLDLDPATRITPAQLLHHGFLTNTEVGTTSEELEVTASKENGQTLQSQCETPQQNQESQLKTGQKRNRDSNDDDPTCQDSKRPKFQSRVTPMTDTQINDDNSTVQRKLPDGKDGEPHCSTSMAVPSYQHWCPYPFAYEQNIVEIGSILYSRQTNYLVQSILGEGAFGKVVKCIRLRDNKTVAVKVMKKEEDYYDSVEQEIQALLRLQRLDAEKCNIVQIHAAFFDRGYFCFVFEYLDKSLFDYMAENDFRPLPLNAIKSVVQQLAIALQSLKSVGVTHRDIKLDNIMLVDHEKQPFRVKLIDFGIATVASSIPQGSVIQALCSMSPEVLLGLPLTEAVDMWSLGCLAAKLHLGISLFDGDNEYDMKCHGTTGCHFLDSLDDILSKMLDLDPATRITPAQLLHHGFLTNTEVGTTSEELEVTASKENGQTLQSQCENPQKNQESQLKTGQKRNRDSNDDDPTCQDSKRPKFQSRVTPMTDTQINDDNSTVQRKLPDGKDAGAFLHMNSVLLKGSSC</sequence>
<evidence type="ECO:0000256" key="3">
    <source>
        <dbReference type="ARBA" id="ARBA00022741"/>
    </source>
</evidence>
<dbReference type="GO" id="GO:0005737">
    <property type="term" value="C:cytoplasm"/>
    <property type="evidence" value="ECO:0007669"/>
    <property type="project" value="TreeGrafter"/>
</dbReference>
<dbReference type="GO" id="GO:0003714">
    <property type="term" value="F:transcription corepressor activity"/>
    <property type="evidence" value="ECO:0007669"/>
    <property type="project" value="TreeGrafter"/>
</dbReference>
<feature type="domain" description="Protein kinase" evidence="8">
    <location>
        <begin position="416"/>
        <end position="667"/>
    </location>
</feature>
<dbReference type="GO" id="GO:0007224">
    <property type="term" value="P:smoothened signaling pathway"/>
    <property type="evidence" value="ECO:0007669"/>
    <property type="project" value="TreeGrafter"/>
</dbReference>
<name>A0A5C6NDN6_9TELE</name>
<dbReference type="PROSITE" id="PS00107">
    <property type="entry name" value="PROTEIN_KINASE_ATP"/>
    <property type="match status" value="1"/>
</dbReference>
<dbReference type="Pfam" id="PF00069">
    <property type="entry name" value="Pkinase"/>
    <property type="match status" value="2"/>
</dbReference>
<dbReference type="PROSITE" id="PS00108">
    <property type="entry name" value="PROTEIN_KINASE_ST"/>
    <property type="match status" value="2"/>
</dbReference>
<dbReference type="Gene3D" id="1.10.510.10">
    <property type="entry name" value="Transferase(Phosphotransferase) domain 1"/>
    <property type="match status" value="2"/>
</dbReference>
<dbReference type="EMBL" id="RHFK02000014">
    <property type="protein sequence ID" value="TWW65215.1"/>
    <property type="molecule type" value="Genomic_DNA"/>
</dbReference>
<feature type="compositionally biased region" description="Basic and acidic residues" evidence="7">
    <location>
        <begin position="368"/>
        <end position="377"/>
    </location>
</feature>
<keyword evidence="2" id="KW-0808">Transferase</keyword>
<feature type="domain" description="Protein kinase" evidence="8">
    <location>
        <begin position="1"/>
        <end position="282"/>
    </location>
</feature>
<evidence type="ECO:0000256" key="4">
    <source>
        <dbReference type="ARBA" id="ARBA00022777"/>
    </source>
</evidence>
<feature type="region of interest" description="Disordered" evidence="7">
    <location>
        <begin position="295"/>
        <end position="378"/>
    </location>
</feature>
<evidence type="ECO:0000256" key="5">
    <source>
        <dbReference type="ARBA" id="ARBA00022840"/>
    </source>
</evidence>
<dbReference type="GO" id="GO:0042771">
    <property type="term" value="P:intrinsic apoptotic signaling pathway in response to DNA damage by p53 class mediator"/>
    <property type="evidence" value="ECO:0007669"/>
    <property type="project" value="TreeGrafter"/>
</dbReference>
<evidence type="ECO:0000256" key="7">
    <source>
        <dbReference type="SAM" id="MobiDB-lite"/>
    </source>
</evidence>
<comment type="caution">
    <text evidence="9">The sequence shown here is derived from an EMBL/GenBank/DDBJ whole genome shotgun (WGS) entry which is preliminary data.</text>
</comment>
<dbReference type="AlphaFoldDB" id="A0A5C6NDN6"/>
<dbReference type="GO" id="GO:0005524">
    <property type="term" value="F:ATP binding"/>
    <property type="evidence" value="ECO:0007669"/>
    <property type="project" value="UniProtKB-UniRule"/>
</dbReference>
<dbReference type="GO" id="GO:0046332">
    <property type="term" value="F:SMAD binding"/>
    <property type="evidence" value="ECO:0007669"/>
    <property type="project" value="TreeGrafter"/>
</dbReference>
<dbReference type="InterPro" id="IPR011009">
    <property type="entry name" value="Kinase-like_dom_sf"/>
</dbReference>
<dbReference type="Gene3D" id="3.30.200.20">
    <property type="entry name" value="Phosphorylase Kinase, domain 1"/>
    <property type="match status" value="1"/>
</dbReference>
<dbReference type="SMART" id="SM00220">
    <property type="entry name" value="S_TKc"/>
    <property type="match status" value="2"/>
</dbReference>
<dbReference type="GO" id="GO:0004674">
    <property type="term" value="F:protein serine/threonine kinase activity"/>
    <property type="evidence" value="ECO:0007669"/>
    <property type="project" value="UniProtKB-KW"/>
</dbReference>
<keyword evidence="9" id="KW-0238">DNA-binding</keyword>
<dbReference type="InterPro" id="IPR050494">
    <property type="entry name" value="Ser_Thr_dual-spec_kinase"/>
</dbReference>
<protein>
    <submittedName>
        <fullName evidence="9">Homeodomain-interacting protein kinase 3</fullName>
    </submittedName>
</protein>
<gene>
    <name evidence="9" type="ORF">D4764_21G0001150</name>
</gene>
<keyword evidence="3 6" id="KW-0547">Nucleotide-binding</keyword>
<dbReference type="InterPro" id="IPR017441">
    <property type="entry name" value="Protein_kinase_ATP_BS"/>
</dbReference>
<evidence type="ECO:0000256" key="6">
    <source>
        <dbReference type="PROSITE-ProRule" id="PRU10141"/>
    </source>
</evidence>
<dbReference type="GO" id="GO:0003713">
    <property type="term" value="F:transcription coactivator activity"/>
    <property type="evidence" value="ECO:0007669"/>
    <property type="project" value="TreeGrafter"/>
</dbReference>
<keyword evidence="5 6" id="KW-0067">ATP-binding</keyword>
<dbReference type="PROSITE" id="PS50011">
    <property type="entry name" value="PROTEIN_KINASE_DOM"/>
    <property type="match status" value="2"/>
</dbReference>
<dbReference type="InterPro" id="IPR000719">
    <property type="entry name" value="Prot_kinase_dom"/>
</dbReference>
<keyword evidence="9" id="KW-0371">Homeobox</keyword>
<feature type="compositionally biased region" description="Polar residues" evidence="7">
    <location>
        <begin position="348"/>
        <end position="366"/>
    </location>
</feature>
<feature type="compositionally biased region" description="Polar residues" evidence="7">
    <location>
        <begin position="733"/>
        <end position="751"/>
    </location>
</feature>
<evidence type="ECO:0000313" key="10">
    <source>
        <dbReference type="Proteomes" id="UP000324091"/>
    </source>
</evidence>
<dbReference type="GO" id="GO:0045944">
    <property type="term" value="P:positive regulation of transcription by RNA polymerase II"/>
    <property type="evidence" value="ECO:0007669"/>
    <property type="project" value="TreeGrafter"/>
</dbReference>
<feature type="region of interest" description="Disordered" evidence="7">
    <location>
        <begin position="689"/>
        <end position="756"/>
    </location>
</feature>
<dbReference type="GO" id="GO:0016605">
    <property type="term" value="C:PML body"/>
    <property type="evidence" value="ECO:0007669"/>
    <property type="project" value="TreeGrafter"/>
</dbReference>
<keyword evidence="10" id="KW-1185">Reference proteome</keyword>
<dbReference type="GO" id="GO:0004713">
    <property type="term" value="F:protein tyrosine kinase activity"/>
    <property type="evidence" value="ECO:0007669"/>
    <property type="project" value="TreeGrafter"/>
</dbReference>
<dbReference type="SUPFAM" id="SSF56112">
    <property type="entry name" value="Protein kinase-like (PK-like)"/>
    <property type="match status" value="2"/>
</dbReference>
<evidence type="ECO:0000256" key="2">
    <source>
        <dbReference type="ARBA" id="ARBA00022679"/>
    </source>
</evidence>
<feature type="compositionally biased region" description="Polar residues" evidence="7">
    <location>
        <begin position="299"/>
        <end position="323"/>
    </location>
</feature>
<evidence type="ECO:0000259" key="8">
    <source>
        <dbReference type="PROSITE" id="PS50011"/>
    </source>
</evidence>
<feature type="binding site" evidence="6">
    <location>
        <position position="445"/>
    </location>
    <ligand>
        <name>ATP</name>
        <dbReference type="ChEBI" id="CHEBI:30616"/>
    </ligand>
</feature>
<keyword evidence="1" id="KW-0723">Serine/threonine-protein kinase</keyword>
<dbReference type="PANTHER" id="PTHR24058:SF53">
    <property type="entry name" value="HOMEODOMAIN-INTERACTING PROTEIN KINASE 2"/>
    <property type="match status" value="1"/>
</dbReference>
<dbReference type="InterPro" id="IPR008271">
    <property type="entry name" value="Ser/Thr_kinase_AS"/>
</dbReference>
<evidence type="ECO:0000256" key="1">
    <source>
        <dbReference type="ARBA" id="ARBA00022527"/>
    </source>
</evidence>
<keyword evidence="4 9" id="KW-0418">Kinase</keyword>
<feature type="compositionally biased region" description="Polar residues" evidence="7">
    <location>
        <begin position="689"/>
        <end position="708"/>
    </location>
</feature>
<accession>A0A5C6NDN6</accession>
<evidence type="ECO:0000313" key="9">
    <source>
        <dbReference type="EMBL" id="TWW65215.1"/>
    </source>
</evidence>
<dbReference type="GO" id="GO:0003677">
    <property type="term" value="F:DNA binding"/>
    <property type="evidence" value="ECO:0007669"/>
    <property type="project" value="UniProtKB-KW"/>
</dbReference>
<dbReference type="Proteomes" id="UP000324091">
    <property type="component" value="Chromosome 21"/>
</dbReference>
<proteinExistence type="predicted"/>
<organism evidence="9 10">
    <name type="scientific">Takifugu flavidus</name>
    <name type="common">sansaifugu</name>
    <dbReference type="NCBI Taxonomy" id="433684"/>
    <lineage>
        <taxon>Eukaryota</taxon>
        <taxon>Metazoa</taxon>
        <taxon>Chordata</taxon>
        <taxon>Craniata</taxon>
        <taxon>Vertebrata</taxon>
        <taxon>Euteleostomi</taxon>
        <taxon>Actinopterygii</taxon>
        <taxon>Neopterygii</taxon>
        <taxon>Teleostei</taxon>
        <taxon>Neoteleostei</taxon>
        <taxon>Acanthomorphata</taxon>
        <taxon>Eupercaria</taxon>
        <taxon>Tetraodontiformes</taxon>
        <taxon>Tetradontoidea</taxon>
        <taxon>Tetraodontidae</taxon>
        <taxon>Takifugu</taxon>
    </lineage>
</organism>